<proteinExistence type="predicted"/>
<dbReference type="GO" id="GO:0015628">
    <property type="term" value="P:protein secretion by the type II secretion system"/>
    <property type="evidence" value="ECO:0007669"/>
    <property type="project" value="TreeGrafter"/>
</dbReference>
<dbReference type="Gene3D" id="1.10.150.310">
    <property type="entry name" value="Tex RuvX-like domain-like"/>
    <property type="match status" value="1"/>
</dbReference>
<protein>
    <submittedName>
        <fullName evidence="4">ComEA family DNA-binding protein</fullName>
    </submittedName>
</protein>
<sequence>MKEPSPRRTAMHRPPHGGRPNWAKVDSFIRTAMRMGAGDDIGALTSSAKKRRFVLDGRSLRLAAILLLVLALSGAIAAMSQRSEVVAIPPTHIAATSAGASAEPAPSTSEQPPASARAKSTPSAAASAAIVIHVSGAVGAPGVVSVTAPARVNDAITAAGGAAENADLSRINLAQLIEDGAHIHVPSEGEPVAGSGAGTAQDSGSSSDAHPRGAKVNINTADQTTLQKVPGIGPVTAKAIIAWRTNNGSFSSVDQLIDVTGIGPKTLEQLREHVCV</sequence>
<keyword evidence="2" id="KW-1133">Transmembrane helix</keyword>
<evidence type="ECO:0000256" key="1">
    <source>
        <dbReference type="SAM" id="MobiDB-lite"/>
    </source>
</evidence>
<feature type="transmembrane region" description="Helical" evidence="2">
    <location>
        <begin position="59"/>
        <end position="79"/>
    </location>
</feature>
<dbReference type="InterPro" id="IPR019554">
    <property type="entry name" value="Soluble_ligand-bd"/>
</dbReference>
<dbReference type="RefSeq" id="WP_108726877.1">
    <property type="nucleotide sequence ID" value="NZ_CP029001.1"/>
</dbReference>
<dbReference type="EMBL" id="CP033905">
    <property type="protein sequence ID" value="AZR06211.1"/>
    <property type="molecule type" value="Genomic_DNA"/>
</dbReference>
<evidence type="ECO:0000313" key="5">
    <source>
        <dbReference type="Proteomes" id="UP000275951"/>
    </source>
</evidence>
<dbReference type="AlphaFoldDB" id="A0A3S9QJP0"/>
<evidence type="ECO:0000313" key="4">
    <source>
        <dbReference type="EMBL" id="AZR06211.1"/>
    </source>
</evidence>
<organism evidence="4 5">
    <name type="scientific">Trueperella pyogenes</name>
    <dbReference type="NCBI Taxonomy" id="1661"/>
    <lineage>
        <taxon>Bacteria</taxon>
        <taxon>Bacillati</taxon>
        <taxon>Actinomycetota</taxon>
        <taxon>Actinomycetes</taxon>
        <taxon>Actinomycetales</taxon>
        <taxon>Actinomycetaceae</taxon>
        <taxon>Trueperella</taxon>
    </lineage>
</organism>
<gene>
    <name evidence="4" type="ORF">EBQ10_02140</name>
</gene>
<accession>A0A3S9QJP0</accession>
<evidence type="ECO:0000259" key="3">
    <source>
        <dbReference type="SMART" id="SM00278"/>
    </source>
</evidence>
<dbReference type="InterPro" id="IPR051675">
    <property type="entry name" value="Endo/Exo/Phosphatase_dom_1"/>
</dbReference>
<dbReference type="Pfam" id="PF10531">
    <property type="entry name" value="SLBB"/>
    <property type="match status" value="1"/>
</dbReference>
<feature type="region of interest" description="Disordered" evidence="1">
    <location>
        <begin position="187"/>
        <end position="222"/>
    </location>
</feature>
<dbReference type="GO" id="GO:0015627">
    <property type="term" value="C:type II protein secretion system complex"/>
    <property type="evidence" value="ECO:0007669"/>
    <property type="project" value="TreeGrafter"/>
</dbReference>
<feature type="domain" description="Helix-hairpin-helix DNA-binding motif class 1" evidence="3">
    <location>
        <begin position="224"/>
        <end position="243"/>
    </location>
</feature>
<dbReference type="NCBIfam" id="TIGR00426">
    <property type="entry name" value="competence protein ComEA helix-hairpin-helix repeat region"/>
    <property type="match status" value="1"/>
</dbReference>
<keyword evidence="2" id="KW-0812">Transmembrane</keyword>
<name>A0A3S9QJP0_9ACTO</name>
<dbReference type="PANTHER" id="PTHR21180:SF32">
    <property type="entry name" value="ENDONUCLEASE_EXONUCLEASE_PHOSPHATASE FAMILY DOMAIN-CONTAINING PROTEIN 1"/>
    <property type="match status" value="1"/>
</dbReference>
<feature type="domain" description="Helix-hairpin-helix DNA-binding motif class 1" evidence="3">
    <location>
        <begin position="254"/>
        <end position="273"/>
    </location>
</feature>
<feature type="compositionally biased region" description="Polar residues" evidence="1">
    <location>
        <begin position="198"/>
        <end position="208"/>
    </location>
</feature>
<dbReference type="InterPro" id="IPR010994">
    <property type="entry name" value="RuvA_2-like"/>
</dbReference>
<keyword evidence="4" id="KW-0238">DNA-binding</keyword>
<dbReference type="SMART" id="SM00278">
    <property type="entry name" value="HhH1"/>
    <property type="match status" value="2"/>
</dbReference>
<dbReference type="SUPFAM" id="SSF47781">
    <property type="entry name" value="RuvA domain 2-like"/>
    <property type="match status" value="1"/>
</dbReference>
<dbReference type="Proteomes" id="UP000275951">
    <property type="component" value="Chromosome"/>
</dbReference>
<dbReference type="InterPro" id="IPR003583">
    <property type="entry name" value="Hlx-hairpin-Hlx_DNA-bd_motif"/>
</dbReference>
<keyword evidence="2" id="KW-0472">Membrane</keyword>
<feature type="region of interest" description="Disordered" evidence="1">
    <location>
        <begin position="97"/>
        <end position="120"/>
    </location>
</feature>
<evidence type="ECO:0000256" key="2">
    <source>
        <dbReference type="SAM" id="Phobius"/>
    </source>
</evidence>
<dbReference type="Gene3D" id="3.10.560.10">
    <property type="entry name" value="Outer membrane lipoprotein wza domain like"/>
    <property type="match status" value="1"/>
</dbReference>
<dbReference type="InterPro" id="IPR004509">
    <property type="entry name" value="Competence_ComEA_HhH"/>
</dbReference>
<reference evidence="4 5" key="1">
    <citation type="submission" date="2018-11" db="EMBL/GenBank/DDBJ databases">
        <title>Multidrug-resistant genes are associated with an 42-kb island TGI1 carrying a complex class 1 integron in a Trueperella pyogenes.</title>
        <authorList>
            <person name="Dong W."/>
        </authorList>
    </citation>
    <scope>NUCLEOTIDE SEQUENCE [LARGE SCALE GENOMIC DNA]</scope>
    <source>
        <strain evidence="4 5">TP4</strain>
    </source>
</reference>
<dbReference type="Pfam" id="PF12836">
    <property type="entry name" value="HHH_3"/>
    <property type="match status" value="1"/>
</dbReference>
<feature type="region of interest" description="Disordered" evidence="1">
    <location>
        <begin position="1"/>
        <end position="23"/>
    </location>
</feature>
<dbReference type="PANTHER" id="PTHR21180">
    <property type="entry name" value="ENDONUCLEASE/EXONUCLEASE/PHOSPHATASE FAMILY DOMAIN-CONTAINING PROTEIN 1"/>
    <property type="match status" value="1"/>
</dbReference>
<dbReference type="GO" id="GO:0006281">
    <property type="term" value="P:DNA repair"/>
    <property type="evidence" value="ECO:0007669"/>
    <property type="project" value="InterPro"/>
</dbReference>
<dbReference type="GO" id="GO:0003677">
    <property type="term" value="F:DNA binding"/>
    <property type="evidence" value="ECO:0007669"/>
    <property type="project" value="UniProtKB-KW"/>
</dbReference>